<dbReference type="PANTHER" id="PTHR13906:SF3">
    <property type="entry name" value="GHRELIN O-ACYLTRANSFERASE"/>
    <property type="match status" value="1"/>
</dbReference>
<feature type="transmembrane region" description="Helical" evidence="8">
    <location>
        <begin position="6"/>
        <end position="32"/>
    </location>
</feature>
<feature type="transmembrane region" description="Helical" evidence="8">
    <location>
        <begin position="241"/>
        <end position="260"/>
    </location>
</feature>
<accession>A0AAD8GLG2</accession>
<protein>
    <submittedName>
        <fullName evidence="10">Ghrelin O-acyltransferase-like</fullName>
    </submittedName>
</protein>
<evidence type="ECO:0000256" key="5">
    <source>
        <dbReference type="ARBA" id="ARBA00022989"/>
    </source>
</evidence>
<feature type="transmembrane region" description="Helical" evidence="8">
    <location>
        <begin position="154"/>
        <end position="174"/>
    </location>
</feature>
<evidence type="ECO:0000256" key="6">
    <source>
        <dbReference type="ARBA" id="ARBA00023136"/>
    </source>
</evidence>
<dbReference type="GO" id="GO:0005789">
    <property type="term" value="C:endoplasmic reticulum membrane"/>
    <property type="evidence" value="ECO:0007669"/>
    <property type="project" value="UniProtKB-SubCell"/>
</dbReference>
<evidence type="ECO:0000256" key="4">
    <source>
        <dbReference type="ARBA" id="ARBA00022824"/>
    </source>
</evidence>
<evidence type="ECO:0000313" key="9">
    <source>
        <dbReference type="EMBL" id="KAK1174537.1"/>
    </source>
</evidence>
<feature type="transmembrane region" description="Helical" evidence="8">
    <location>
        <begin position="377"/>
        <end position="398"/>
    </location>
</feature>
<feature type="transmembrane region" description="Helical" evidence="8">
    <location>
        <begin position="44"/>
        <end position="68"/>
    </location>
</feature>
<keyword evidence="7" id="KW-0012">Acyltransferase</keyword>
<gene>
    <name evidence="10" type="primary">Mboat4</name>
    <name evidence="10" type="ORF">AOXY_G1081</name>
    <name evidence="9" type="ORF">AOXY_G2048</name>
</gene>
<dbReference type="PANTHER" id="PTHR13906">
    <property type="entry name" value="PORCUPINE"/>
    <property type="match status" value="1"/>
</dbReference>
<dbReference type="GO" id="GO:0030258">
    <property type="term" value="P:lipid modification"/>
    <property type="evidence" value="ECO:0007669"/>
    <property type="project" value="TreeGrafter"/>
</dbReference>
<proteinExistence type="predicted"/>
<evidence type="ECO:0000256" key="8">
    <source>
        <dbReference type="SAM" id="Phobius"/>
    </source>
</evidence>
<keyword evidence="11" id="KW-1185">Reference proteome</keyword>
<dbReference type="AlphaFoldDB" id="A0AAD8GLG2"/>
<comment type="subcellular location">
    <subcellularLocation>
        <location evidence="1">Endoplasmic reticulum membrane</location>
        <topology evidence="1">Multi-pass membrane protein</topology>
    </subcellularLocation>
</comment>
<dbReference type="GO" id="GO:0016412">
    <property type="term" value="F:serine O-acyltransferase activity"/>
    <property type="evidence" value="ECO:0007669"/>
    <property type="project" value="TreeGrafter"/>
</dbReference>
<dbReference type="EMBL" id="JAGXEW010000002">
    <property type="protein sequence ID" value="KAK1174537.1"/>
    <property type="molecule type" value="Genomic_DNA"/>
</dbReference>
<name>A0AAD8GLG2_ACIOX</name>
<comment type="caution">
    <text evidence="10">The sequence shown here is derived from an EMBL/GenBank/DDBJ whole genome shotgun (WGS) entry which is preliminary data.</text>
</comment>
<dbReference type="Proteomes" id="UP001230051">
    <property type="component" value="Unassembled WGS sequence"/>
</dbReference>
<dbReference type="InterPro" id="IPR004299">
    <property type="entry name" value="MBOAT_fam"/>
</dbReference>
<reference evidence="10" key="1">
    <citation type="submission" date="2022-02" db="EMBL/GenBank/DDBJ databases">
        <title>Atlantic sturgeon de novo genome assembly.</title>
        <authorList>
            <person name="Stock M."/>
            <person name="Klopp C."/>
            <person name="Guiguen Y."/>
            <person name="Cabau C."/>
            <person name="Parinello H."/>
            <person name="Santidrian Yebra-Pimentel E."/>
            <person name="Kuhl H."/>
            <person name="Dirks R.P."/>
            <person name="Guessner J."/>
            <person name="Wuertz S."/>
            <person name="Du K."/>
            <person name="Schartl M."/>
        </authorList>
    </citation>
    <scope>NUCLEOTIDE SEQUENCE</scope>
    <source>
        <strain evidence="10">STURGEONOMICS-FGT-2020</strain>
        <tissue evidence="10">Whole blood</tissue>
    </source>
</reference>
<keyword evidence="2" id="KW-0808">Transferase</keyword>
<keyword evidence="6 8" id="KW-0472">Membrane</keyword>
<evidence type="ECO:0000313" key="10">
    <source>
        <dbReference type="EMBL" id="KAK1176229.1"/>
    </source>
</evidence>
<feature type="transmembrane region" description="Helical" evidence="8">
    <location>
        <begin position="336"/>
        <end position="356"/>
    </location>
</feature>
<evidence type="ECO:0000256" key="3">
    <source>
        <dbReference type="ARBA" id="ARBA00022692"/>
    </source>
</evidence>
<evidence type="ECO:0000256" key="2">
    <source>
        <dbReference type="ARBA" id="ARBA00022679"/>
    </source>
</evidence>
<feature type="transmembrane region" description="Helical" evidence="8">
    <location>
        <begin position="404"/>
        <end position="428"/>
    </location>
</feature>
<dbReference type="InterPro" id="IPR049941">
    <property type="entry name" value="LPLAT_7/PORCN-like"/>
</dbReference>
<keyword evidence="5 8" id="KW-1133">Transmembrane helix</keyword>
<keyword evidence="3 8" id="KW-0812">Transmembrane</keyword>
<dbReference type="Pfam" id="PF03062">
    <property type="entry name" value="MBOAT"/>
    <property type="match status" value="1"/>
</dbReference>
<evidence type="ECO:0000256" key="1">
    <source>
        <dbReference type="ARBA" id="ARBA00004477"/>
    </source>
</evidence>
<evidence type="ECO:0000256" key="7">
    <source>
        <dbReference type="ARBA" id="ARBA00023315"/>
    </source>
</evidence>
<organism evidence="10 11">
    <name type="scientific">Acipenser oxyrinchus oxyrinchus</name>
    <dbReference type="NCBI Taxonomy" id="40147"/>
    <lineage>
        <taxon>Eukaryota</taxon>
        <taxon>Metazoa</taxon>
        <taxon>Chordata</taxon>
        <taxon>Craniata</taxon>
        <taxon>Vertebrata</taxon>
        <taxon>Euteleostomi</taxon>
        <taxon>Actinopterygii</taxon>
        <taxon>Chondrostei</taxon>
        <taxon>Acipenseriformes</taxon>
        <taxon>Acipenseridae</taxon>
        <taxon>Acipenser</taxon>
    </lineage>
</organism>
<sequence length="433" mass="49657">MNMDFIFLLFDVHSLILYQCAAIPFSFLFYYLCRTRCLSLISRYIYLMLGGFLLAVVTMGPYCLVVLIPAVSSVMLIHFVSSQHLHTWAFLTQMGWQTSWHLLLQYREYQLQEGDPRLLAAVSSLMLLTQRVTSLSLDIQEGKLKTADTKTGNYISISLLLPYLSYMLYFPALLGGPLCSFRSFTSCVKLCNVNPPPNPLWTVSRKCVLVLGLEGVKTLLTICINIHTEDPMQSRDLKGVLLIWSVSLLYKMTYYSYWVLSELLNNAAGFGFGGYDSKGFPIWNALSDADIWTLETTHKISQFARTWNKTTADWLRRLVFEKCKAYPLLATFAFSAWWHGLYPGQIFGFLCWAATVEADYRVHYYLRPYVGSGVTRLLYKSLTWVQTQLVIACCIMTVELRSLSSVRMICQSYISLFPLLYCLVLVFVPRKHQ</sequence>
<keyword evidence="4" id="KW-0256">Endoplasmic reticulum</keyword>
<evidence type="ECO:0000313" key="11">
    <source>
        <dbReference type="Proteomes" id="UP001230051"/>
    </source>
</evidence>
<dbReference type="EMBL" id="JAGXEW010000001">
    <property type="protein sequence ID" value="KAK1176229.1"/>
    <property type="molecule type" value="Genomic_DNA"/>
</dbReference>